<accession>A0A2V0R9L0</accession>
<name>A0A2V0R9L0_9ZZZZ</name>
<dbReference type="EMBL" id="BDQA01000507">
    <property type="protein sequence ID" value="GBH21989.1"/>
    <property type="molecule type" value="Genomic_RNA"/>
</dbReference>
<dbReference type="Pfam" id="PF07387">
    <property type="entry name" value="Seadorna_VP7"/>
    <property type="match status" value="1"/>
</dbReference>
<reference evidence="1" key="1">
    <citation type="submission" date="2017-04" db="EMBL/GenBank/DDBJ databases">
        <title>Unveiling RNA virosphere associated with marine microorganisms.</title>
        <authorList>
            <person name="Urayama S."/>
            <person name="Takaki Y."/>
            <person name="Nishi S."/>
            <person name="Yoshida Y."/>
            <person name="Deguchi S."/>
            <person name="Takai K."/>
            <person name="Nunoura T."/>
        </authorList>
    </citation>
    <scope>NUCLEOTIDE SEQUENCE</scope>
</reference>
<organism evidence="1">
    <name type="scientific">viral metagenome</name>
    <dbReference type="NCBI Taxonomy" id="1070528"/>
    <lineage>
        <taxon>unclassified sequences</taxon>
        <taxon>metagenomes</taxon>
        <taxon>organismal metagenomes</taxon>
    </lineage>
</organism>
<dbReference type="Gene3D" id="1.10.510.10">
    <property type="entry name" value="Transferase(Phosphotransferase) domain 1"/>
    <property type="match status" value="1"/>
</dbReference>
<proteinExistence type="predicted"/>
<protein>
    <submittedName>
        <fullName evidence="1">VP7</fullName>
    </submittedName>
</protein>
<dbReference type="AlphaFoldDB" id="A0A2V0R9L0"/>
<dbReference type="InterPro" id="IPR011009">
    <property type="entry name" value="Kinase-like_dom_sf"/>
</dbReference>
<sequence length="333" mass="38046">MALVKDKFSHVKEGTGTVRCINGIQTLIFRLSKDDSVISLPLPGCNRVRAIAVLVNAMELSLIDYDGKYQSEILSTLKQVGTSSTFKLGRRYNPLYVKRLSFDDNHQYTHSLYAVIVKCCGLLRFDDDKECHLIMERCIPLSPADITMHAILSFMNRLKVMHDDGVVHEDIMPDNLMLSKHGDIVLVDPSVVVGANVVYRSQHYTNVIGDDVRLKPLKERMALDVQLALQSFIQIRYNDNFSDFVYHNGMLLDSRPDSIASDEYCCTDWNQFTSFQSCEEFLTSPFAAKARNKLLDDITRRLSDTESDDYDDDEDEEEVSYHVRNRSFLVDES</sequence>
<dbReference type="SUPFAM" id="SSF56112">
    <property type="entry name" value="Protein kinase-like (PK-like)"/>
    <property type="match status" value="1"/>
</dbReference>
<comment type="caution">
    <text evidence="1">The sequence shown here is derived from an EMBL/GenBank/DDBJ whole genome shotgun (WGS) entry which is preliminary data.</text>
</comment>
<evidence type="ECO:0000313" key="1">
    <source>
        <dbReference type="EMBL" id="GBH21989.1"/>
    </source>
</evidence>
<dbReference type="InterPro" id="IPR009973">
    <property type="entry name" value="Seadorna_VP7"/>
</dbReference>